<dbReference type="Pfam" id="PF14842">
    <property type="entry name" value="FliG_N"/>
    <property type="match status" value="1"/>
</dbReference>
<dbReference type="SUPFAM" id="SSF48029">
    <property type="entry name" value="FliG"/>
    <property type="match status" value="2"/>
</dbReference>
<dbReference type="InterPro" id="IPR028263">
    <property type="entry name" value="FliG_N"/>
</dbReference>
<dbReference type="GO" id="GO:0005886">
    <property type="term" value="C:plasma membrane"/>
    <property type="evidence" value="ECO:0007669"/>
    <property type="project" value="UniProtKB-SubCell"/>
</dbReference>
<gene>
    <name evidence="14" type="ORF">EDC62_1059</name>
</gene>
<evidence type="ECO:0000256" key="2">
    <source>
        <dbReference type="ARBA" id="ARBA00004515"/>
    </source>
</evidence>
<evidence type="ECO:0000256" key="3">
    <source>
        <dbReference type="ARBA" id="ARBA00010299"/>
    </source>
</evidence>
<dbReference type="OrthoDB" id="9780302at2"/>
<dbReference type="NCBIfam" id="TIGR00207">
    <property type="entry name" value="fliG"/>
    <property type="match status" value="1"/>
</dbReference>
<protein>
    <recommendedName>
        <fullName evidence="4">Flagellar motor switch protein FliG</fullName>
    </recommendedName>
</protein>
<comment type="function">
    <text evidence="10">FliG is one of three proteins (FliG, FliN, FliM) that forms the rotor-mounted switch complex (C ring), located at the base of the basal body. This complex interacts with the CheY and CheZ chemotaxis proteins, in addition to contacting components of the motor that determine the direction of flagellar rotation.</text>
</comment>
<dbReference type="Pfam" id="PF01706">
    <property type="entry name" value="FliG_C"/>
    <property type="match status" value="1"/>
</dbReference>
<evidence type="ECO:0000256" key="7">
    <source>
        <dbReference type="ARBA" id="ARBA00022779"/>
    </source>
</evidence>
<dbReference type="RefSeq" id="WP_124221316.1">
    <property type="nucleotide sequence ID" value="NZ_RKQL01000002.1"/>
</dbReference>
<evidence type="ECO:0000259" key="11">
    <source>
        <dbReference type="Pfam" id="PF01706"/>
    </source>
</evidence>
<dbReference type="Proteomes" id="UP000272193">
    <property type="component" value="Unassembled WGS sequence"/>
</dbReference>
<evidence type="ECO:0000259" key="13">
    <source>
        <dbReference type="Pfam" id="PF14842"/>
    </source>
</evidence>
<comment type="subcellular location">
    <subcellularLocation>
        <location evidence="1">Bacterial flagellum basal body</location>
    </subcellularLocation>
    <subcellularLocation>
        <location evidence="2">Cell inner membrane</location>
        <topology evidence="2">Peripheral membrane protein</topology>
        <orientation evidence="2">Cytoplasmic side</orientation>
    </subcellularLocation>
</comment>
<feature type="domain" description="Flagellar motor switch protein FliG middle" evidence="12">
    <location>
        <begin position="119"/>
        <end position="191"/>
    </location>
</feature>
<dbReference type="InterPro" id="IPR011002">
    <property type="entry name" value="FliG_a-hlx"/>
</dbReference>
<dbReference type="GO" id="GO:0071973">
    <property type="term" value="P:bacterial-type flagellum-dependent cell motility"/>
    <property type="evidence" value="ECO:0007669"/>
    <property type="project" value="InterPro"/>
</dbReference>
<dbReference type="Gene3D" id="1.10.220.30">
    <property type="match status" value="3"/>
</dbReference>
<keyword evidence="9" id="KW-0975">Bacterial flagellum</keyword>
<dbReference type="GO" id="GO:0009425">
    <property type="term" value="C:bacterial-type flagellum basal body"/>
    <property type="evidence" value="ECO:0007669"/>
    <property type="project" value="UniProtKB-SubCell"/>
</dbReference>
<evidence type="ECO:0000256" key="10">
    <source>
        <dbReference type="ARBA" id="ARBA00025598"/>
    </source>
</evidence>
<comment type="similarity">
    <text evidence="3">Belongs to the FliG family.</text>
</comment>
<keyword evidence="7" id="KW-0283">Flagellar rotation</keyword>
<keyword evidence="8" id="KW-0472">Membrane</keyword>
<comment type="caution">
    <text evidence="14">The sequence shown here is derived from an EMBL/GenBank/DDBJ whole genome shotgun (WGS) entry which is preliminary data.</text>
</comment>
<keyword evidence="14" id="KW-0282">Flagellum</keyword>
<dbReference type="Pfam" id="PF14841">
    <property type="entry name" value="FliG_M"/>
    <property type="match status" value="1"/>
</dbReference>
<dbReference type="InterPro" id="IPR000090">
    <property type="entry name" value="Flg_Motor_Flig"/>
</dbReference>
<reference evidence="14 15" key="1">
    <citation type="submission" date="2018-11" db="EMBL/GenBank/DDBJ databases">
        <title>Genomic Encyclopedia of Type Strains, Phase IV (KMG-IV): sequencing the most valuable type-strain genomes for metagenomic binning, comparative biology and taxonomic classification.</title>
        <authorList>
            <person name="Goeker M."/>
        </authorList>
    </citation>
    <scope>NUCLEOTIDE SEQUENCE [LARGE SCALE GENOMIC DNA]</scope>
    <source>
        <strain evidence="14 15">DSM 101684</strain>
    </source>
</reference>
<dbReference type="PANTHER" id="PTHR30534">
    <property type="entry name" value="FLAGELLAR MOTOR SWITCH PROTEIN FLIG"/>
    <property type="match status" value="1"/>
</dbReference>
<keyword evidence="6" id="KW-0145">Chemotaxis</keyword>
<dbReference type="GO" id="GO:0006935">
    <property type="term" value="P:chemotaxis"/>
    <property type="evidence" value="ECO:0007669"/>
    <property type="project" value="UniProtKB-KW"/>
</dbReference>
<dbReference type="InterPro" id="IPR032779">
    <property type="entry name" value="FliG_M"/>
</dbReference>
<dbReference type="AlphaFoldDB" id="A0A3N4V0J8"/>
<evidence type="ECO:0000256" key="4">
    <source>
        <dbReference type="ARBA" id="ARBA00021870"/>
    </source>
</evidence>
<evidence type="ECO:0000256" key="9">
    <source>
        <dbReference type="ARBA" id="ARBA00023143"/>
    </source>
</evidence>
<evidence type="ECO:0000256" key="1">
    <source>
        <dbReference type="ARBA" id="ARBA00004117"/>
    </source>
</evidence>
<keyword evidence="14" id="KW-0969">Cilium</keyword>
<evidence type="ECO:0000313" key="15">
    <source>
        <dbReference type="Proteomes" id="UP000272193"/>
    </source>
</evidence>
<dbReference type="FunFam" id="1.10.220.30:FF:000001">
    <property type="entry name" value="Flagellar motor switch protein FliG"/>
    <property type="match status" value="1"/>
</dbReference>
<evidence type="ECO:0000259" key="12">
    <source>
        <dbReference type="Pfam" id="PF14841"/>
    </source>
</evidence>
<dbReference type="PRINTS" id="PR00954">
    <property type="entry name" value="FLGMOTORFLIG"/>
</dbReference>
<proteinExistence type="inferred from homology"/>
<evidence type="ECO:0000256" key="5">
    <source>
        <dbReference type="ARBA" id="ARBA00022475"/>
    </source>
</evidence>
<feature type="domain" description="Flagellar motor switch protein FliG N-terminal" evidence="13">
    <location>
        <begin position="8"/>
        <end position="109"/>
    </location>
</feature>
<organism evidence="14 15">
    <name type="scientific">Tibeticola sediminis</name>
    <dbReference type="NCBI Taxonomy" id="1917811"/>
    <lineage>
        <taxon>Bacteria</taxon>
        <taxon>Pseudomonadati</taxon>
        <taxon>Pseudomonadota</taxon>
        <taxon>Betaproteobacteria</taxon>
        <taxon>Burkholderiales</taxon>
        <taxon>Comamonadaceae</taxon>
        <taxon>Tibeticola</taxon>
    </lineage>
</organism>
<keyword evidence="15" id="KW-1185">Reference proteome</keyword>
<accession>A0A3N4V0J8</accession>
<keyword evidence="14" id="KW-0966">Cell projection</keyword>
<dbReference type="PANTHER" id="PTHR30534:SF0">
    <property type="entry name" value="FLAGELLAR MOTOR SWITCH PROTEIN FLIG"/>
    <property type="match status" value="1"/>
</dbReference>
<evidence type="ECO:0000313" key="14">
    <source>
        <dbReference type="EMBL" id="RPE70577.1"/>
    </source>
</evidence>
<evidence type="ECO:0000256" key="8">
    <source>
        <dbReference type="ARBA" id="ARBA00023136"/>
    </source>
</evidence>
<dbReference type="PIRSF" id="PIRSF003161">
    <property type="entry name" value="FliG"/>
    <property type="match status" value="1"/>
</dbReference>
<keyword evidence="5" id="KW-1003">Cell membrane</keyword>
<sequence>MESKTEEELSGLERAAVLLLSLGEDAAAEVMKHLGPREVQRLGAAMAKLRKVSPTEAHEVIRSFREQIELQTTLGLGANEFLKGALTKALGGDRAAALIERILHGGESNGLENLKWLEPRAIAELIKLEHPQVIALVLSYLDADQAGEVLQFLPQRTAGEALLRLAALDSLQPNALKELNDALEELLSGEQQSVQVSAMGGPKVAAEILNRLDTTLSNAILELLRTQDEELANKVQEQMFVFDDLINVDDRSIQVMLREISSETLILALKGANAQLREKFLRNMSKRAAEMLRDDMEAKGPVRLSEVEAAQKEILQIATRLEAAGQIQLGGGGAEALVG</sequence>
<name>A0A3N4V0J8_9BURK</name>
<dbReference type="EMBL" id="RKQL01000002">
    <property type="protein sequence ID" value="RPE70577.1"/>
    <property type="molecule type" value="Genomic_DNA"/>
</dbReference>
<dbReference type="GO" id="GO:0003774">
    <property type="term" value="F:cytoskeletal motor activity"/>
    <property type="evidence" value="ECO:0007669"/>
    <property type="project" value="InterPro"/>
</dbReference>
<evidence type="ECO:0000256" key="6">
    <source>
        <dbReference type="ARBA" id="ARBA00022500"/>
    </source>
</evidence>
<feature type="domain" description="Flagellar motor switch protein FliG C-terminal" evidence="11">
    <location>
        <begin position="224"/>
        <end position="329"/>
    </location>
</feature>
<dbReference type="InterPro" id="IPR023087">
    <property type="entry name" value="Flg_Motor_Flig_C"/>
</dbReference>